<evidence type="ECO:0000259" key="3">
    <source>
        <dbReference type="SMART" id="SM00822"/>
    </source>
</evidence>
<organism evidence="4 5">
    <name type="scientific">OM182 bacterium BACL3 MAG-120924-bin41</name>
    <dbReference type="NCBI Taxonomy" id="1655632"/>
    <lineage>
        <taxon>Bacteria</taxon>
        <taxon>Pseudomonadati</taxon>
        <taxon>Pseudomonadota</taxon>
        <taxon>Gammaproteobacteria</taxon>
        <taxon>OMG group</taxon>
        <taxon>OM182 clade</taxon>
    </lineage>
</organism>
<gene>
    <name evidence="4" type="ORF">ABS30_08505</name>
</gene>
<dbReference type="InterPro" id="IPR002347">
    <property type="entry name" value="SDR_fam"/>
</dbReference>
<dbReference type="InterPro" id="IPR057326">
    <property type="entry name" value="KR_dom"/>
</dbReference>
<dbReference type="PRINTS" id="PR00081">
    <property type="entry name" value="GDHRDH"/>
</dbReference>
<dbReference type="SMART" id="SM00822">
    <property type="entry name" value="PKS_KR"/>
    <property type="match status" value="1"/>
</dbReference>
<dbReference type="PROSITE" id="PS00061">
    <property type="entry name" value="ADH_SHORT"/>
    <property type="match status" value="1"/>
</dbReference>
<proteinExistence type="inferred from homology"/>
<dbReference type="FunFam" id="3.40.50.720:FF:000084">
    <property type="entry name" value="Short-chain dehydrogenase reductase"/>
    <property type="match status" value="1"/>
</dbReference>
<dbReference type="Proteomes" id="UP000052138">
    <property type="component" value="Unassembled WGS sequence"/>
</dbReference>
<protein>
    <submittedName>
        <fullName evidence="4">Short-chain dehydrogenase</fullName>
    </submittedName>
</protein>
<dbReference type="Pfam" id="PF13561">
    <property type="entry name" value="adh_short_C2"/>
    <property type="match status" value="1"/>
</dbReference>
<dbReference type="Gene3D" id="3.40.50.720">
    <property type="entry name" value="NAD(P)-binding Rossmann-like Domain"/>
    <property type="match status" value="1"/>
</dbReference>
<dbReference type="GO" id="GO:0016491">
    <property type="term" value="F:oxidoreductase activity"/>
    <property type="evidence" value="ECO:0007669"/>
    <property type="project" value="UniProtKB-KW"/>
</dbReference>
<comment type="similarity">
    <text evidence="1">Belongs to the short-chain dehydrogenases/reductases (SDR) family.</text>
</comment>
<keyword evidence="2" id="KW-0560">Oxidoreductase</keyword>
<comment type="caution">
    <text evidence="4">The sequence shown here is derived from an EMBL/GenBank/DDBJ whole genome shotgun (WGS) entry which is preliminary data.</text>
</comment>
<reference evidence="4 5" key="1">
    <citation type="submission" date="2015-10" db="EMBL/GenBank/DDBJ databases">
        <title>Metagenome-Assembled Genomes uncover a global brackish microbiome.</title>
        <authorList>
            <person name="Hugerth L.W."/>
            <person name="Larsson J."/>
            <person name="Alneberg J."/>
            <person name="Lindh M.V."/>
            <person name="Legrand C."/>
            <person name="Pinhassi J."/>
            <person name="Andersson A.F."/>
        </authorList>
    </citation>
    <scope>NUCLEOTIDE SEQUENCE [LARGE SCALE GENOMIC DNA]</scope>
    <source>
        <strain evidence="4">BACL3 MAG-120924-bin41</strain>
    </source>
</reference>
<dbReference type="PRINTS" id="PR00080">
    <property type="entry name" value="SDRFAMILY"/>
</dbReference>
<dbReference type="InterPro" id="IPR020904">
    <property type="entry name" value="Sc_DH/Rdtase_CS"/>
</dbReference>
<dbReference type="PANTHER" id="PTHR24321:SF15">
    <property type="entry name" value="OXIDOREDUCTASE UCPA"/>
    <property type="match status" value="1"/>
</dbReference>
<dbReference type="EMBL" id="LIDJ01000312">
    <property type="protein sequence ID" value="KRP27332.1"/>
    <property type="molecule type" value="Genomic_DNA"/>
</dbReference>
<dbReference type="SUPFAM" id="SSF51735">
    <property type="entry name" value="NAD(P)-binding Rossmann-fold domains"/>
    <property type="match status" value="1"/>
</dbReference>
<name>A0A0R2WZB0_9GAMM</name>
<evidence type="ECO:0000256" key="1">
    <source>
        <dbReference type="ARBA" id="ARBA00006484"/>
    </source>
</evidence>
<dbReference type="InterPro" id="IPR036291">
    <property type="entry name" value="NAD(P)-bd_dom_sf"/>
</dbReference>
<evidence type="ECO:0000313" key="4">
    <source>
        <dbReference type="EMBL" id="KRP27332.1"/>
    </source>
</evidence>
<evidence type="ECO:0000313" key="5">
    <source>
        <dbReference type="Proteomes" id="UP000052138"/>
    </source>
</evidence>
<feature type="domain" description="Ketoreductase" evidence="3">
    <location>
        <begin position="7"/>
        <end position="186"/>
    </location>
</feature>
<sequence length="252" mass="26515">MGRVDSKVVIITGAASGLGAADARMLSREGAQLILTDINVAAGEALAEEIGAKFFQQDVSDEDSWAALMDFTRAHYGRLDGLVNNAGIGIIANIETTSTAVWRQTMGVHLDGTFWGCQAAIKMMKASGGGSIVNMSSTAALVGIPAYLAYSAAKGGIRAMTKSIAIHCKQQKLGIRCNSVHPGSISTPMVHHALKTLVGVDLPAQKNPEQQRLAMGIGEPNDVAHMIVYLLSDESKHINGSEMVIDNGDTVV</sequence>
<dbReference type="PANTHER" id="PTHR24321">
    <property type="entry name" value="DEHYDROGENASES, SHORT CHAIN"/>
    <property type="match status" value="1"/>
</dbReference>
<accession>A0A0R2WZB0</accession>
<dbReference type="AlphaFoldDB" id="A0A0R2WZB0"/>
<evidence type="ECO:0000256" key="2">
    <source>
        <dbReference type="ARBA" id="ARBA00023002"/>
    </source>
</evidence>